<evidence type="ECO:0000256" key="4">
    <source>
        <dbReference type="ARBA" id="ARBA00022989"/>
    </source>
</evidence>
<dbReference type="GO" id="GO:0055085">
    <property type="term" value="P:transmembrane transport"/>
    <property type="evidence" value="ECO:0007669"/>
    <property type="project" value="InterPro"/>
</dbReference>
<evidence type="ECO:0000256" key="1">
    <source>
        <dbReference type="ARBA" id="ARBA00004651"/>
    </source>
</evidence>
<dbReference type="PANTHER" id="PTHR33529:SF6">
    <property type="entry name" value="YJGP_YJGQ FAMILY PERMEASE"/>
    <property type="match status" value="1"/>
</dbReference>
<evidence type="ECO:0000256" key="5">
    <source>
        <dbReference type="ARBA" id="ARBA00023136"/>
    </source>
</evidence>
<protein>
    <submittedName>
        <fullName evidence="7">Lipopolysaccharide export system permease protein</fullName>
    </submittedName>
</protein>
<comment type="subcellular location">
    <subcellularLocation>
        <location evidence="1">Cell membrane</location>
        <topology evidence="1">Multi-pass membrane protein</topology>
    </subcellularLocation>
</comment>
<keyword evidence="2" id="KW-1003">Cell membrane</keyword>
<name>A0A1R0F822_9HYPH</name>
<dbReference type="Pfam" id="PF03739">
    <property type="entry name" value="LptF_LptG"/>
    <property type="match status" value="1"/>
</dbReference>
<evidence type="ECO:0000256" key="2">
    <source>
        <dbReference type="ARBA" id="ARBA00022475"/>
    </source>
</evidence>
<dbReference type="GeneID" id="92991547"/>
<feature type="transmembrane region" description="Helical" evidence="6">
    <location>
        <begin position="340"/>
        <end position="358"/>
    </location>
</feature>
<dbReference type="EMBL" id="LXYT01000002">
    <property type="protein sequence ID" value="OLY43118.1"/>
    <property type="molecule type" value="Genomic_DNA"/>
</dbReference>
<feature type="transmembrane region" description="Helical" evidence="6">
    <location>
        <begin position="12"/>
        <end position="30"/>
    </location>
</feature>
<reference evidence="7 8" key="1">
    <citation type="submission" date="2016-12" db="EMBL/GenBank/DDBJ databases">
        <title>Comparative genomics of Bartonella apis.</title>
        <authorList>
            <person name="Engel P."/>
        </authorList>
    </citation>
    <scope>NUCLEOTIDE SEQUENCE [LARGE SCALE GENOMIC DNA]</scope>
    <source>
        <strain evidence="7 8">PEB0149</strain>
    </source>
</reference>
<dbReference type="OrthoDB" id="8477889at2"/>
<sequence>MRIIELYILRRVFVLFAAVLLAAVGISWTVQVLSRINFLTTSGQTVFTILQFSSLFIPSVIPLVIPFALVIAIAQTLSTMNQDSELVVINASGAPRSTVWKPVLILAVLAAVCSFIITNFVSPQARITMRQMMATTHSDLINVFIQEGNFRELTDNLYMEIGERHDDGTIGRLFIADQRDPATDLYYYAVNGSVVSNDNGDFLVLNNGEVQRRDNKAGSVSIIKFGSYTFNLSDFTASDGTPTIFPKDRPLVYLFHPDANDTYYQRRPLQYTAELHRRFTDWLYPIVFALIALAVAGDARSQRQARISASFSAISLSLVVYAVGYFFGDRADNDLGYIPLLYILPIGICAFIAFLFITNRKMTLPDQFGDKLSTAIRRLRNKIFRHKQSDVNGGAS</sequence>
<evidence type="ECO:0000313" key="8">
    <source>
        <dbReference type="Proteomes" id="UP000187344"/>
    </source>
</evidence>
<proteinExistence type="predicted"/>
<dbReference type="NCBIfam" id="TIGR04407">
    <property type="entry name" value="LptF_YjgP"/>
    <property type="match status" value="1"/>
</dbReference>
<evidence type="ECO:0000256" key="3">
    <source>
        <dbReference type="ARBA" id="ARBA00022692"/>
    </source>
</evidence>
<feature type="transmembrane region" description="Helical" evidence="6">
    <location>
        <begin position="282"/>
        <end position="299"/>
    </location>
</feature>
<dbReference type="InterPro" id="IPR030922">
    <property type="entry name" value="LptF"/>
</dbReference>
<keyword evidence="4 6" id="KW-1133">Transmembrane helix</keyword>
<dbReference type="PANTHER" id="PTHR33529">
    <property type="entry name" value="SLR0882 PROTEIN-RELATED"/>
    <property type="match status" value="1"/>
</dbReference>
<organism evidence="7 8">
    <name type="scientific">Bartonella apis</name>
    <dbReference type="NCBI Taxonomy" id="1686310"/>
    <lineage>
        <taxon>Bacteria</taxon>
        <taxon>Pseudomonadati</taxon>
        <taxon>Pseudomonadota</taxon>
        <taxon>Alphaproteobacteria</taxon>
        <taxon>Hyphomicrobiales</taxon>
        <taxon>Bartonellaceae</taxon>
        <taxon>Bartonella</taxon>
    </lineage>
</organism>
<dbReference type="Proteomes" id="UP000187344">
    <property type="component" value="Unassembled WGS sequence"/>
</dbReference>
<dbReference type="RefSeq" id="WP_075870034.1">
    <property type="nucleotide sequence ID" value="NZ_CALYQA010000001.1"/>
</dbReference>
<keyword evidence="5 6" id="KW-0472">Membrane</keyword>
<comment type="caution">
    <text evidence="7">The sequence shown here is derived from an EMBL/GenBank/DDBJ whole genome shotgun (WGS) entry which is preliminary data.</text>
</comment>
<feature type="transmembrane region" description="Helical" evidence="6">
    <location>
        <begin position="103"/>
        <end position="122"/>
    </location>
</feature>
<dbReference type="GO" id="GO:0015920">
    <property type="term" value="P:lipopolysaccharide transport"/>
    <property type="evidence" value="ECO:0007669"/>
    <property type="project" value="TreeGrafter"/>
</dbReference>
<evidence type="ECO:0000313" key="7">
    <source>
        <dbReference type="EMBL" id="OLY43118.1"/>
    </source>
</evidence>
<feature type="transmembrane region" description="Helical" evidence="6">
    <location>
        <begin position="50"/>
        <end position="74"/>
    </location>
</feature>
<dbReference type="AlphaFoldDB" id="A0A1R0F822"/>
<dbReference type="GO" id="GO:0043190">
    <property type="term" value="C:ATP-binding cassette (ABC) transporter complex"/>
    <property type="evidence" value="ECO:0007669"/>
    <property type="project" value="InterPro"/>
</dbReference>
<dbReference type="InterPro" id="IPR005495">
    <property type="entry name" value="LptG/LptF_permease"/>
</dbReference>
<keyword evidence="3 6" id="KW-0812">Transmembrane</keyword>
<feature type="transmembrane region" description="Helical" evidence="6">
    <location>
        <begin position="311"/>
        <end position="328"/>
    </location>
</feature>
<gene>
    <name evidence="7" type="ORF">PEB0149_005400</name>
</gene>
<evidence type="ECO:0000256" key="6">
    <source>
        <dbReference type="SAM" id="Phobius"/>
    </source>
</evidence>
<accession>A0A1R0F822</accession>
<keyword evidence="8" id="KW-1185">Reference proteome</keyword>